<dbReference type="Pfam" id="PF00266">
    <property type="entry name" value="Aminotran_5"/>
    <property type="match status" value="1"/>
</dbReference>
<dbReference type="GO" id="GO:0019265">
    <property type="term" value="P:glycine biosynthetic process, by transamination of glyoxylate"/>
    <property type="evidence" value="ECO:0007669"/>
    <property type="project" value="TreeGrafter"/>
</dbReference>
<dbReference type="EMBL" id="FMYH01000002">
    <property type="protein sequence ID" value="SDC15769.1"/>
    <property type="molecule type" value="Genomic_DNA"/>
</dbReference>
<dbReference type="PANTHER" id="PTHR21152:SF24">
    <property type="entry name" value="ALANINE--GLYOXYLATE AMINOTRANSFERASE 1"/>
    <property type="match status" value="1"/>
</dbReference>
<accession>A0A1G6JAT3</accession>
<evidence type="ECO:0000256" key="4">
    <source>
        <dbReference type="ARBA" id="ARBA00022679"/>
    </source>
</evidence>
<evidence type="ECO:0000259" key="8">
    <source>
        <dbReference type="Pfam" id="PF00266"/>
    </source>
</evidence>
<dbReference type="InterPro" id="IPR015424">
    <property type="entry name" value="PyrdxlP-dep_Trfase"/>
</dbReference>
<dbReference type="InterPro" id="IPR015422">
    <property type="entry name" value="PyrdxlP-dep_Trfase_small"/>
</dbReference>
<dbReference type="Gene3D" id="3.90.1150.10">
    <property type="entry name" value="Aspartate Aminotransferase, domain 1"/>
    <property type="match status" value="1"/>
</dbReference>
<proteinExistence type="inferred from homology"/>
<dbReference type="GO" id="GO:0004760">
    <property type="term" value="F:L-serine-pyruvate transaminase activity"/>
    <property type="evidence" value="ECO:0007669"/>
    <property type="project" value="TreeGrafter"/>
</dbReference>
<dbReference type="InterPro" id="IPR024169">
    <property type="entry name" value="SP_NH2Trfase/AEP_transaminase"/>
</dbReference>
<dbReference type="Gene3D" id="3.40.640.10">
    <property type="entry name" value="Type I PLP-dependent aspartate aminotransferase-like (Major domain)"/>
    <property type="match status" value="1"/>
</dbReference>
<dbReference type="RefSeq" id="WP_093181793.1">
    <property type="nucleotide sequence ID" value="NZ_FMYH01000002.1"/>
</dbReference>
<evidence type="ECO:0000256" key="2">
    <source>
        <dbReference type="ARBA" id="ARBA00009236"/>
    </source>
</evidence>
<evidence type="ECO:0000256" key="3">
    <source>
        <dbReference type="ARBA" id="ARBA00022576"/>
    </source>
</evidence>
<keyword evidence="10" id="KW-1185">Reference proteome</keyword>
<evidence type="ECO:0000256" key="7">
    <source>
        <dbReference type="PIRSR" id="PIRSR000524-50"/>
    </source>
</evidence>
<evidence type="ECO:0000256" key="5">
    <source>
        <dbReference type="ARBA" id="ARBA00022898"/>
    </source>
</evidence>
<feature type="modified residue" description="N6-(pyridoxal phosphate)lysine" evidence="7">
    <location>
        <position position="171"/>
    </location>
</feature>
<comment type="similarity">
    <text evidence="2">Belongs to the class-V pyridoxal-phosphate-dependent aminotransferase family.</text>
</comment>
<dbReference type="Proteomes" id="UP000199039">
    <property type="component" value="Unassembled WGS sequence"/>
</dbReference>
<keyword evidence="4 9" id="KW-0808">Transferase</keyword>
<dbReference type="SUPFAM" id="SSF53383">
    <property type="entry name" value="PLP-dependent transferases"/>
    <property type="match status" value="1"/>
</dbReference>
<organism evidence="9 10">
    <name type="scientific">Sanguibacter gelidistatuariae</name>
    <dbReference type="NCBI Taxonomy" id="1814289"/>
    <lineage>
        <taxon>Bacteria</taxon>
        <taxon>Bacillati</taxon>
        <taxon>Actinomycetota</taxon>
        <taxon>Actinomycetes</taxon>
        <taxon>Micrococcales</taxon>
        <taxon>Sanguibacteraceae</taxon>
        <taxon>Sanguibacter</taxon>
    </lineage>
</organism>
<dbReference type="GO" id="GO:0008453">
    <property type="term" value="F:alanine-glyoxylate transaminase activity"/>
    <property type="evidence" value="ECO:0007669"/>
    <property type="project" value="TreeGrafter"/>
</dbReference>
<evidence type="ECO:0000256" key="6">
    <source>
        <dbReference type="PIRSR" id="PIRSR000524-1"/>
    </source>
</evidence>
<reference evidence="9 10" key="1">
    <citation type="submission" date="2016-09" db="EMBL/GenBank/DDBJ databases">
        <authorList>
            <person name="Capua I."/>
            <person name="De Benedictis P."/>
            <person name="Joannis T."/>
            <person name="Lombin L.H."/>
            <person name="Cattoli G."/>
        </authorList>
    </citation>
    <scope>NUCLEOTIDE SEQUENCE [LARGE SCALE GENOMIC DNA]</scope>
    <source>
        <strain evidence="9 10">ISLP-3</strain>
    </source>
</reference>
<keyword evidence="5 7" id="KW-0663">Pyridoxal phosphate</keyword>
<dbReference type="PIRSF" id="PIRSF000524">
    <property type="entry name" value="SPT"/>
    <property type="match status" value="1"/>
</dbReference>
<feature type="binding site" evidence="6">
    <location>
        <position position="321"/>
    </location>
    <ligand>
        <name>substrate</name>
    </ligand>
</feature>
<evidence type="ECO:0000313" key="9">
    <source>
        <dbReference type="EMBL" id="SDC15769.1"/>
    </source>
</evidence>
<dbReference type="OrthoDB" id="9766472at2"/>
<protein>
    <submittedName>
        <fullName evidence="9">Aspartate aminotransferase</fullName>
    </submittedName>
</protein>
<evidence type="ECO:0000256" key="1">
    <source>
        <dbReference type="ARBA" id="ARBA00001933"/>
    </source>
</evidence>
<gene>
    <name evidence="9" type="ORF">SAMN05216410_1293</name>
</gene>
<comment type="cofactor">
    <cofactor evidence="1 7">
        <name>pyridoxal 5'-phosphate</name>
        <dbReference type="ChEBI" id="CHEBI:597326"/>
    </cofactor>
</comment>
<dbReference type="STRING" id="1814289.SAMN05216410_1293"/>
<dbReference type="InterPro" id="IPR000192">
    <property type="entry name" value="Aminotrans_V_dom"/>
</dbReference>
<dbReference type="AlphaFoldDB" id="A0A1G6JAT3"/>
<dbReference type="PANTHER" id="PTHR21152">
    <property type="entry name" value="AMINOTRANSFERASE CLASS V"/>
    <property type="match status" value="1"/>
</dbReference>
<keyword evidence="3 9" id="KW-0032">Aminotransferase</keyword>
<feature type="domain" description="Aminotransferase class V" evidence="8">
    <location>
        <begin position="22"/>
        <end position="284"/>
    </location>
</feature>
<evidence type="ECO:0000313" key="10">
    <source>
        <dbReference type="Proteomes" id="UP000199039"/>
    </source>
</evidence>
<name>A0A1G6JAT3_9MICO</name>
<sequence length="360" mass="36784">MTFDPTTLLDVPGLDAPFLARLEAQVAELLGVRDDVVIFQGEAILLMEAIAKNIAAPGATAINVVTGPYGAIFGDWMRVASAHVVDVTSSLDAVITVEAVRAALDAHPEATVLALAHAEAATGGTNPVAEIVALARSRGVVTVVDAVASIGAEQVTPARWGADICVIGPQKSLAGPAGISAASVTARAWDVIDANPGALSGSSLSLTDWRETWLRTDRSAIPGTPSVLESRALGAALDRVSAEGLDAVVARHTAAAHQARAGLEALGLRTWQRGPLGYASVVTIVAIPGDLDGAAFTRAAIDAGGGLVTAGNGSLLDKAVRINHTGRQATPEAVDRALAGLARAVAEVRGHQELVRMTSR</sequence>
<dbReference type="InterPro" id="IPR015421">
    <property type="entry name" value="PyrdxlP-dep_Trfase_major"/>
</dbReference>